<dbReference type="AlphaFoldDB" id="A0A4R2HD82"/>
<accession>A0A4R2HD82</accession>
<name>A0A4R2HD82_9SPHI</name>
<reference evidence="1 2" key="1">
    <citation type="submission" date="2019-03" db="EMBL/GenBank/DDBJ databases">
        <title>Genomic Encyclopedia of Type Strains, Phase IV (KMG-IV): sequencing the most valuable type-strain genomes for metagenomic binning, comparative biology and taxonomic classification.</title>
        <authorList>
            <person name="Goeker M."/>
        </authorList>
    </citation>
    <scope>NUCLEOTIDE SEQUENCE [LARGE SCALE GENOMIC DNA]</scope>
    <source>
        <strain evidence="1 2">DSM 103236</strain>
    </source>
</reference>
<proteinExistence type="predicted"/>
<comment type="caution">
    <text evidence="1">The sequence shown here is derived from an EMBL/GenBank/DDBJ whole genome shotgun (WGS) entry which is preliminary data.</text>
</comment>
<evidence type="ECO:0008006" key="3">
    <source>
        <dbReference type="Google" id="ProtNLM"/>
    </source>
</evidence>
<sequence>MKIIVNKIGGFCQIGIKIKSIASLKMKHKLNLGDVFYLKLKNVEKYVFGRVLFYVNKQYHKIVDVNKLPPDYFPYLRMFYNGCQLIEMYDGIYDRIDDFNSSKILLPRVFTKGIDSKSNVLNWGILDNKLVDYTKVDFPEQLNYGSNKVRLCRGELAFNTNLTKEVADEVGYKSMMNVPLTIANSSLFFQNRTDLIPEDIRWPVYLKDRDLLYNQELRNKIYANLDIDPNKSYYELSKEMGFDLARFY</sequence>
<gene>
    <name evidence="1" type="ORF">EV200_104450</name>
</gene>
<dbReference type="EMBL" id="SLWO01000004">
    <property type="protein sequence ID" value="TCO25412.1"/>
    <property type="molecule type" value="Genomic_DNA"/>
</dbReference>
<evidence type="ECO:0000313" key="2">
    <source>
        <dbReference type="Proteomes" id="UP000295684"/>
    </source>
</evidence>
<protein>
    <recommendedName>
        <fullName evidence="3">Immunity protein 26 of polymorphic toxin system</fullName>
    </recommendedName>
</protein>
<dbReference type="Proteomes" id="UP000295684">
    <property type="component" value="Unassembled WGS sequence"/>
</dbReference>
<organism evidence="1 2">
    <name type="scientific">Pedobacter psychrotolerans</name>
    <dbReference type="NCBI Taxonomy" id="1843235"/>
    <lineage>
        <taxon>Bacteria</taxon>
        <taxon>Pseudomonadati</taxon>
        <taxon>Bacteroidota</taxon>
        <taxon>Sphingobacteriia</taxon>
        <taxon>Sphingobacteriales</taxon>
        <taxon>Sphingobacteriaceae</taxon>
        <taxon>Pedobacter</taxon>
    </lineage>
</organism>
<evidence type="ECO:0000313" key="1">
    <source>
        <dbReference type="EMBL" id="TCO25412.1"/>
    </source>
</evidence>